<accession>K5WUF2</accession>
<protein>
    <submittedName>
        <fullName evidence="1">Uncharacterized protein</fullName>
    </submittedName>
</protein>
<dbReference type="KEGG" id="pco:PHACADRAFT_257686"/>
<dbReference type="EMBL" id="JH930473">
    <property type="protein sequence ID" value="EKM54082.1"/>
    <property type="molecule type" value="Genomic_DNA"/>
</dbReference>
<evidence type="ECO:0000313" key="1">
    <source>
        <dbReference type="EMBL" id="EKM54082.1"/>
    </source>
</evidence>
<gene>
    <name evidence="1" type="ORF">PHACADRAFT_257686</name>
</gene>
<dbReference type="GeneID" id="18916918"/>
<proteinExistence type="predicted"/>
<organism evidence="1 2">
    <name type="scientific">Phanerochaete carnosa (strain HHB-10118-sp)</name>
    <name type="common">White-rot fungus</name>
    <name type="synonym">Peniophora carnosa</name>
    <dbReference type="NCBI Taxonomy" id="650164"/>
    <lineage>
        <taxon>Eukaryota</taxon>
        <taxon>Fungi</taxon>
        <taxon>Dikarya</taxon>
        <taxon>Basidiomycota</taxon>
        <taxon>Agaricomycotina</taxon>
        <taxon>Agaricomycetes</taxon>
        <taxon>Polyporales</taxon>
        <taxon>Phanerochaetaceae</taxon>
        <taxon>Phanerochaete</taxon>
    </lineage>
</organism>
<reference evidence="1 2" key="1">
    <citation type="journal article" date="2012" name="BMC Genomics">
        <title>Comparative genomics of the white-rot fungi, Phanerochaete carnosa and P. chrysosporium, to elucidate the genetic basis of the distinct wood types they colonize.</title>
        <authorList>
            <person name="Suzuki H."/>
            <person name="MacDonald J."/>
            <person name="Syed K."/>
            <person name="Salamov A."/>
            <person name="Hori C."/>
            <person name="Aerts A."/>
            <person name="Henrissat B."/>
            <person name="Wiebenga A."/>
            <person name="vanKuyk P.A."/>
            <person name="Barry K."/>
            <person name="Lindquist E."/>
            <person name="LaButti K."/>
            <person name="Lapidus A."/>
            <person name="Lucas S."/>
            <person name="Coutinho P."/>
            <person name="Gong Y."/>
            <person name="Samejima M."/>
            <person name="Mahadevan R."/>
            <person name="Abou-Zaid M."/>
            <person name="de Vries R.P."/>
            <person name="Igarashi K."/>
            <person name="Yadav J.S."/>
            <person name="Grigoriev I.V."/>
            <person name="Master E.R."/>
        </authorList>
    </citation>
    <scope>NUCLEOTIDE SEQUENCE [LARGE SCALE GENOMIC DNA]</scope>
    <source>
        <strain evidence="1 2">HHB-10118-sp</strain>
    </source>
</reference>
<dbReference type="Proteomes" id="UP000008370">
    <property type="component" value="Unassembled WGS sequence"/>
</dbReference>
<dbReference type="HOGENOM" id="CLU_2513392_0_0_1"/>
<evidence type="ECO:0000313" key="2">
    <source>
        <dbReference type="Proteomes" id="UP000008370"/>
    </source>
</evidence>
<dbReference type="InParanoid" id="K5WUF2"/>
<sequence length="85" mass="8969">MFLSTAISTVSGCCRLTVELYGFSRTAPPRAFNDPRLILLEHTADVVSLRDFGPVRSLYSAVANTPHTLVCSPGPAAIPAHLGGS</sequence>
<dbReference type="RefSeq" id="XP_007396784.1">
    <property type="nucleotide sequence ID" value="XM_007396722.1"/>
</dbReference>
<dbReference type="AlphaFoldDB" id="K5WUF2"/>
<name>K5WUF2_PHACS</name>
<keyword evidence="2" id="KW-1185">Reference proteome</keyword>